<name>A0A1E5E2L6_9VIBR</name>
<evidence type="ECO:0000313" key="5">
    <source>
        <dbReference type="EMBL" id="OEF25728.1"/>
    </source>
</evidence>
<proteinExistence type="predicted"/>
<dbReference type="eggNOG" id="COG0488">
    <property type="taxonomic scope" value="Bacteria"/>
</dbReference>
<protein>
    <recommendedName>
        <fullName evidence="4">ABC transporter domain-containing protein</fullName>
    </recommendedName>
</protein>
<evidence type="ECO:0000256" key="3">
    <source>
        <dbReference type="ARBA" id="ARBA00022840"/>
    </source>
</evidence>
<dbReference type="InterPro" id="IPR003593">
    <property type="entry name" value="AAA+_ATPase"/>
</dbReference>
<accession>A0A1E5E2L6</accession>
<dbReference type="PROSITE" id="PS50893">
    <property type="entry name" value="ABC_TRANSPORTER_2"/>
    <property type="match status" value="1"/>
</dbReference>
<dbReference type="OrthoDB" id="9808609at2"/>
<gene>
    <name evidence="5" type="ORF">A1QC_08145</name>
</gene>
<dbReference type="PANTHER" id="PTHR19211:SF14">
    <property type="entry name" value="ATP-BINDING CASSETTE SUB-FAMILY F MEMBER 1"/>
    <property type="match status" value="1"/>
</dbReference>
<evidence type="ECO:0000313" key="6">
    <source>
        <dbReference type="Proteomes" id="UP000094070"/>
    </source>
</evidence>
<keyword evidence="6" id="KW-1185">Reference proteome</keyword>
<sequence length="229" mass="25525">MPAIIISNLSYQLDNGTTLFNNLSVSLTEHRTGLVGRNGSGKSILASLFTKDLVLTQGEVVLNGKVAIYRQIPSNLLHESTTIAEFLQVDGILSALDHIEQGSCDLKWFELVGERWRLRRELEAQLIQLGLPSDPNMACALLSGGQLARLQLWQLFQSNADVLILDEPSNHLDRQAKQWLMDEPDNHLDLSSKALLANALYHYQGAFILVSHDEEFVHESGINRVLSLD</sequence>
<dbReference type="GO" id="GO:0016887">
    <property type="term" value="F:ATP hydrolysis activity"/>
    <property type="evidence" value="ECO:0007669"/>
    <property type="project" value="InterPro"/>
</dbReference>
<keyword evidence="2" id="KW-0547">Nucleotide-binding</keyword>
<feature type="domain" description="ABC transporter" evidence="4">
    <location>
        <begin position="4"/>
        <end position="229"/>
    </location>
</feature>
<dbReference type="InterPro" id="IPR050611">
    <property type="entry name" value="ABCF"/>
</dbReference>
<dbReference type="Pfam" id="PF00005">
    <property type="entry name" value="ABC_tran"/>
    <property type="match status" value="1"/>
</dbReference>
<evidence type="ECO:0000259" key="4">
    <source>
        <dbReference type="PROSITE" id="PS50893"/>
    </source>
</evidence>
<keyword evidence="1" id="KW-0677">Repeat</keyword>
<dbReference type="EMBL" id="AJYK02000058">
    <property type="protein sequence ID" value="OEF25728.1"/>
    <property type="molecule type" value="Genomic_DNA"/>
</dbReference>
<dbReference type="AlphaFoldDB" id="A0A1E5E2L6"/>
<reference evidence="5 6" key="1">
    <citation type="journal article" date="2012" name="Science">
        <title>Ecological populations of bacteria act as socially cohesive units of antibiotic production and resistance.</title>
        <authorList>
            <person name="Cordero O.X."/>
            <person name="Wildschutte H."/>
            <person name="Kirkup B."/>
            <person name="Proehl S."/>
            <person name="Ngo L."/>
            <person name="Hussain F."/>
            <person name="Le Roux F."/>
            <person name="Mincer T."/>
            <person name="Polz M.F."/>
        </authorList>
    </citation>
    <scope>NUCLEOTIDE SEQUENCE [LARGE SCALE GENOMIC DNA]</scope>
    <source>
        <strain evidence="5 6">1S-45</strain>
    </source>
</reference>
<dbReference type="InterPro" id="IPR027417">
    <property type="entry name" value="P-loop_NTPase"/>
</dbReference>
<organism evidence="5 6">
    <name type="scientific">Vibrio rumoiensis 1S-45</name>
    <dbReference type="NCBI Taxonomy" id="1188252"/>
    <lineage>
        <taxon>Bacteria</taxon>
        <taxon>Pseudomonadati</taxon>
        <taxon>Pseudomonadota</taxon>
        <taxon>Gammaproteobacteria</taxon>
        <taxon>Vibrionales</taxon>
        <taxon>Vibrionaceae</taxon>
        <taxon>Vibrio</taxon>
    </lineage>
</organism>
<dbReference type="GO" id="GO:0005524">
    <property type="term" value="F:ATP binding"/>
    <property type="evidence" value="ECO:0007669"/>
    <property type="project" value="UniProtKB-KW"/>
</dbReference>
<comment type="caution">
    <text evidence="5">The sequence shown here is derived from an EMBL/GenBank/DDBJ whole genome shotgun (WGS) entry which is preliminary data.</text>
</comment>
<dbReference type="SMART" id="SM00382">
    <property type="entry name" value="AAA"/>
    <property type="match status" value="1"/>
</dbReference>
<keyword evidence="3" id="KW-0067">ATP-binding</keyword>
<dbReference type="STRING" id="1188252.A1QC_08145"/>
<dbReference type="SUPFAM" id="SSF52540">
    <property type="entry name" value="P-loop containing nucleoside triphosphate hydrolases"/>
    <property type="match status" value="2"/>
</dbReference>
<dbReference type="InterPro" id="IPR003439">
    <property type="entry name" value="ABC_transporter-like_ATP-bd"/>
</dbReference>
<evidence type="ECO:0000256" key="1">
    <source>
        <dbReference type="ARBA" id="ARBA00022737"/>
    </source>
</evidence>
<evidence type="ECO:0000256" key="2">
    <source>
        <dbReference type="ARBA" id="ARBA00022741"/>
    </source>
</evidence>
<dbReference type="RefSeq" id="WP_017025075.1">
    <property type="nucleotide sequence ID" value="NZ_AJYK02000058.1"/>
</dbReference>
<dbReference type="PANTHER" id="PTHR19211">
    <property type="entry name" value="ATP-BINDING TRANSPORT PROTEIN-RELATED"/>
    <property type="match status" value="1"/>
</dbReference>
<dbReference type="Gene3D" id="3.40.50.300">
    <property type="entry name" value="P-loop containing nucleotide triphosphate hydrolases"/>
    <property type="match status" value="2"/>
</dbReference>
<dbReference type="Proteomes" id="UP000094070">
    <property type="component" value="Unassembled WGS sequence"/>
</dbReference>